<sequence length="143" mass="15501">MFSLSSATIAFALASSAHAALFVTSPTQTIGFTGGQPANITWMDDSNSPPLSSFGQAKISIYTGNSIDQTELQSISNGTDVTNPLFITFTPDPSIGPDGTEYFIRFESLTAKDPTDAINSTAVIQPCFHYVWDDRSFRRRSSF</sequence>
<reference evidence="4" key="1">
    <citation type="submission" date="2020-05" db="EMBL/GenBank/DDBJ databases">
        <title>Mycena genomes resolve the evolution of fungal bioluminescence.</title>
        <authorList>
            <person name="Tsai I.J."/>
        </authorList>
    </citation>
    <scope>NUCLEOTIDE SEQUENCE</scope>
    <source>
        <strain evidence="4">160909Yilan</strain>
    </source>
</reference>
<keyword evidence="1 2" id="KW-0732">Signal</keyword>
<gene>
    <name evidence="4" type="ORF">MSAN_00017900</name>
</gene>
<dbReference type="OrthoDB" id="2432613at2759"/>
<comment type="caution">
    <text evidence="4">The sequence shown here is derived from an EMBL/GenBank/DDBJ whole genome shotgun (WGS) entry which is preliminary data.</text>
</comment>
<evidence type="ECO:0000313" key="5">
    <source>
        <dbReference type="Proteomes" id="UP000623467"/>
    </source>
</evidence>
<feature type="domain" description="Yeast cell wall synthesis Kre9/Knh1-like N-terminal" evidence="3">
    <location>
        <begin position="26"/>
        <end position="115"/>
    </location>
</feature>
<evidence type="ECO:0000256" key="1">
    <source>
        <dbReference type="ARBA" id="ARBA00022729"/>
    </source>
</evidence>
<evidence type="ECO:0000313" key="4">
    <source>
        <dbReference type="EMBL" id="KAF7376031.1"/>
    </source>
</evidence>
<dbReference type="GO" id="GO:0006078">
    <property type="term" value="P:(1-&gt;6)-beta-D-glucan biosynthetic process"/>
    <property type="evidence" value="ECO:0007669"/>
    <property type="project" value="InterPro"/>
</dbReference>
<dbReference type="Pfam" id="PF10342">
    <property type="entry name" value="Kre9_KNH"/>
    <property type="match status" value="1"/>
</dbReference>
<dbReference type="AlphaFoldDB" id="A0A8H7DLX0"/>
<proteinExistence type="predicted"/>
<keyword evidence="5" id="KW-1185">Reference proteome</keyword>
<dbReference type="InterPro" id="IPR045328">
    <property type="entry name" value="Kre9/Knh1"/>
</dbReference>
<evidence type="ECO:0000256" key="2">
    <source>
        <dbReference type="SAM" id="SignalP"/>
    </source>
</evidence>
<dbReference type="InterPro" id="IPR018466">
    <property type="entry name" value="Kre9/Knh1-like_N"/>
</dbReference>
<protein>
    <recommendedName>
        <fullName evidence="3">Yeast cell wall synthesis Kre9/Knh1-like N-terminal domain-containing protein</fullName>
    </recommendedName>
</protein>
<dbReference type="GO" id="GO:0042546">
    <property type="term" value="P:cell wall biogenesis"/>
    <property type="evidence" value="ECO:0007669"/>
    <property type="project" value="InterPro"/>
</dbReference>
<accession>A0A8H7DLX0</accession>
<feature type="signal peptide" evidence="2">
    <location>
        <begin position="1"/>
        <end position="19"/>
    </location>
</feature>
<feature type="chain" id="PRO_5034332154" description="Yeast cell wall synthesis Kre9/Knh1-like N-terminal domain-containing protein" evidence="2">
    <location>
        <begin position="20"/>
        <end position="143"/>
    </location>
</feature>
<dbReference type="Proteomes" id="UP000623467">
    <property type="component" value="Unassembled WGS sequence"/>
</dbReference>
<dbReference type="PANTHER" id="PTHR28154:SF1">
    <property type="entry name" value="CELL WALL SYNTHESIS PROTEIN KNH1-RELATED"/>
    <property type="match status" value="1"/>
</dbReference>
<evidence type="ECO:0000259" key="3">
    <source>
        <dbReference type="Pfam" id="PF10342"/>
    </source>
</evidence>
<organism evidence="4 5">
    <name type="scientific">Mycena sanguinolenta</name>
    <dbReference type="NCBI Taxonomy" id="230812"/>
    <lineage>
        <taxon>Eukaryota</taxon>
        <taxon>Fungi</taxon>
        <taxon>Dikarya</taxon>
        <taxon>Basidiomycota</taxon>
        <taxon>Agaricomycotina</taxon>
        <taxon>Agaricomycetes</taxon>
        <taxon>Agaricomycetidae</taxon>
        <taxon>Agaricales</taxon>
        <taxon>Marasmiineae</taxon>
        <taxon>Mycenaceae</taxon>
        <taxon>Mycena</taxon>
    </lineage>
</organism>
<dbReference type="PANTHER" id="PTHR28154">
    <property type="entry name" value="CELL WALL SYNTHESIS PROTEIN KNH1-RELATED"/>
    <property type="match status" value="1"/>
</dbReference>
<name>A0A8H7DLX0_9AGAR</name>
<dbReference type="EMBL" id="JACAZH010000001">
    <property type="protein sequence ID" value="KAF7376031.1"/>
    <property type="molecule type" value="Genomic_DNA"/>
</dbReference>